<proteinExistence type="predicted"/>
<dbReference type="AlphaFoldDB" id="R6TRV7"/>
<organism evidence="1 2">
    <name type="scientific">Candidatus Colimorpha enterica</name>
    <dbReference type="NCBI Taxonomy" id="3083063"/>
    <lineage>
        <taxon>Bacteria</taxon>
        <taxon>Pseudomonadati</taxon>
        <taxon>Bacteroidota</taxon>
        <taxon>Bacteroidia</taxon>
        <taxon>Bacteroidales</taxon>
        <taxon>Candidatus Colimorpha</taxon>
    </lineage>
</organism>
<accession>R6TRV7</accession>
<protein>
    <submittedName>
        <fullName evidence="1">RHS repeat-associated core domain protein</fullName>
    </submittedName>
</protein>
<sequence length="205" mass="23284">MGRFISADAYVSTGQGLLGYNMYAYCGNNPVNRIDSEGEFWWAVILATVVFAAILTSCENQNESLEGTPADPKARRSFDTYDEALNTMIDETYNTALSNNFKIEYGAAIFKYPDDDKFYTNGVRNSGRPDAVKLNDCYPYDEPGVELVAFIHSHPWGPEPNSSPFNITDLDYGIHNPDRYVISRHHVYRLAPGETDWYKGWTIYR</sequence>
<dbReference type="EMBL" id="CBFW010000349">
    <property type="protein sequence ID" value="CDC76178.1"/>
    <property type="molecule type" value="Genomic_DNA"/>
</dbReference>
<name>R6TRV7_9BACT</name>
<dbReference type="NCBIfam" id="TIGR03696">
    <property type="entry name" value="Rhs_assc_core"/>
    <property type="match status" value="1"/>
</dbReference>
<evidence type="ECO:0000313" key="1">
    <source>
        <dbReference type="EMBL" id="CDC76178.1"/>
    </source>
</evidence>
<dbReference type="InterPro" id="IPR022385">
    <property type="entry name" value="Rhs_assc_core"/>
</dbReference>
<evidence type="ECO:0000313" key="2">
    <source>
        <dbReference type="Proteomes" id="UP000017938"/>
    </source>
</evidence>
<gene>
    <name evidence="1" type="ORF">BN580_02082</name>
</gene>
<dbReference type="Proteomes" id="UP000017938">
    <property type="component" value="Unassembled WGS sequence"/>
</dbReference>
<comment type="caution">
    <text evidence="1">The sequence shown here is derived from an EMBL/GenBank/DDBJ whole genome shotgun (WGS) entry which is preliminary data.</text>
</comment>
<dbReference type="Gene3D" id="2.180.10.10">
    <property type="entry name" value="RHS repeat-associated core"/>
    <property type="match status" value="1"/>
</dbReference>
<reference evidence="1" key="1">
    <citation type="submission" date="2012-11" db="EMBL/GenBank/DDBJ databases">
        <title>Dependencies among metagenomic species, viruses, plasmids and units of genetic variation.</title>
        <authorList>
            <person name="Nielsen H.B."/>
            <person name="Almeida M."/>
            <person name="Juncker A.S."/>
            <person name="Rasmussen S."/>
            <person name="Li J."/>
            <person name="Sunagawa S."/>
            <person name="Plichta D."/>
            <person name="Gautier L."/>
            <person name="Le Chatelier E."/>
            <person name="Peletier E."/>
            <person name="Bonde I."/>
            <person name="Nielsen T."/>
            <person name="Manichanh C."/>
            <person name="Arumugam M."/>
            <person name="Batto J."/>
            <person name="Santos M.B.Q.D."/>
            <person name="Blom N."/>
            <person name="Borruel N."/>
            <person name="Burgdorf K.S."/>
            <person name="Boumezbeur F."/>
            <person name="Casellas F."/>
            <person name="Dore J."/>
            <person name="Guarner F."/>
            <person name="Hansen T."/>
            <person name="Hildebrand F."/>
            <person name="Kaas R.S."/>
            <person name="Kennedy S."/>
            <person name="Kristiansen K."/>
            <person name="Kultima J.R."/>
            <person name="Leonard P."/>
            <person name="Levenez F."/>
            <person name="Lund O."/>
            <person name="Moumen B."/>
            <person name="Le Paslier D."/>
            <person name="Pons N."/>
            <person name="Pedersen O."/>
            <person name="Prifti E."/>
            <person name="Qin J."/>
            <person name="Raes J."/>
            <person name="Tap J."/>
            <person name="Tims S."/>
            <person name="Ussery D.W."/>
            <person name="Yamada T."/>
            <person name="MetaHit consortium"/>
            <person name="Renault P."/>
            <person name="Sicheritz-Ponten T."/>
            <person name="Bork P."/>
            <person name="Wang J."/>
            <person name="Brunak S."/>
            <person name="Ehrlich S.D."/>
        </authorList>
    </citation>
    <scope>NUCLEOTIDE SEQUENCE [LARGE SCALE GENOMIC DNA]</scope>
</reference>